<name>A0A9P1NRC2_9PROT</name>
<dbReference type="Proteomes" id="UP000007319">
    <property type="component" value="Plasmid AZOBR_p3"/>
</dbReference>
<dbReference type="EMBL" id="HE577330">
    <property type="protein sequence ID" value="CCD02855.1"/>
    <property type="molecule type" value="Genomic_DNA"/>
</dbReference>
<dbReference type="KEGG" id="abs:AZOBR_p340093"/>
<keyword evidence="3" id="KW-1185">Reference proteome</keyword>
<accession>A0A9P1NRC2</accession>
<evidence type="ECO:0000313" key="2">
    <source>
        <dbReference type="EMBL" id="CCD02855.1"/>
    </source>
</evidence>
<keyword evidence="2" id="KW-0614">Plasmid</keyword>
<organism evidence="2 3">
    <name type="scientific">Azospirillum baldaniorum</name>
    <dbReference type="NCBI Taxonomy" id="1064539"/>
    <lineage>
        <taxon>Bacteria</taxon>
        <taxon>Pseudomonadati</taxon>
        <taxon>Pseudomonadota</taxon>
        <taxon>Alphaproteobacteria</taxon>
        <taxon>Rhodospirillales</taxon>
        <taxon>Azospirillaceae</taxon>
        <taxon>Azospirillum</taxon>
    </lineage>
</organism>
<sequence length="277" mass="31428">MIEAHRTDIIRKGSADEIVAKRDRALELYRRGVELLAEAAKVHKEVGATDYTNLRHVLVRETYSIEHGETDGAVNAMRRNLDGAVWNHIMNALGLINLMDAQEVKAFREQNEKDPAEVTRDNLVATFSRLTAESEVTFKRGVINLFMALDRSFASNPAYRLGDKLIMSGALSEYGGWNHWSNSQDQMRDLDRIFQIVDGQPTKDHRGDAAAMVAQTTRQSLGNTLETEYFSIKTFKNRNLHVKFKRPDLVAKVNRIIAEHFGEVLAHATRKPRRRAA</sequence>
<protein>
    <recommendedName>
        <fullName evidence="1">DUF4942 domain-containing protein</fullName>
    </recommendedName>
</protein>
<dbReference type="InterPro" id="IPR031339">
    <property type="entry name" value="DUF4942"/>
</dbReference>
<reference evidence="2 3" key="1">
    <citation type="journal article" date="2011" name="PLoS Genet.">
        <title>Azospirillum genomes reveal transition of bacteria from aquatic to terrestrial environments.</title>
        <authorList>
            <person name="Wisniewski-Dye F."/>
            <person name="Borziak K."/>
            <person name="Khalsa-Moyers G."/>
            <person name="Alexandre G."/>
            <person name="Sukharnikov L.O."/>
            <person name="Wuichet K."/>
            <person name="Hurst G.B."/>
            <person name="McDonald W.H."/>
            <person name="Robertson J.S."/>
            <person name="Barbe V."/>
            <person name="Calteau A."/>
            <person name="Rouy Z."/>
            <person name="Mangenot S."/>
            <person name="Prigent-Combaret C."/>
            <person name="Normand P."/>
            <person name="Boyer M."/>
            <person name="Siguier P."/>
            <person name="Dessaux Y."/>
            <person name="Elmerich C."/>
            <person name="Condemine G."/>
            <person name="Krishnen G."/>
            <person name="Kennedy I."/>
            <person name="Paterson A.H."/>
            <person name="Gonzalez V."/>
            <person name="Mavingui P."/>
            <person name="Zhulin I.B."/>
        </authorList>
    </citation>
    <scope>NUCLEOTIDE SEQUENCE [LARGE SCALE GENOMIC DNA]</scope>
    <source>
        <strain evidence="2 3">Sp245</strain>
    </source>
</reference>
<dbReference type="AlphaFoldDB" id="A0A9P1NRC2"/>
<feature type="domain" description="DUF4942" evidence="1">
    <location>
        <begin position="79"/>
        <end position="263"/>
    </location>
</feature>
<evidence type="ECO:0000313" key="3">
    <source>
        <dbReference type="Proteomes" id="UP000007319"/>
    </source>
</evidence>
<gene>
    <name evidence="2" type="ORF">AZOBR_p340093</name>
</gene>
<evidence type="ECO:0000259" key="1">
    <source>
        <dbReference type="Pfam" id="PF13708"/>
    </source>
</evidence>
<proteinExistence type="predicted"/>
<geneLocation type="plasmid" evidence="2 3">
    <name>AZOBR_p3</name>
</geneLocation>
<dbReference type="Pfam" id="PF13708">
    <property type="entry name" value="DUF4942"/>
    <property type="match status" value="1"/>
</dbReference>